<evidence type="ECO:0000256" key="1">
    <source>
        <dbReference type="ARBA" id="ARBA00022679"/>
    </source>
</evidence>
<evidence type="ECO:0000256" key="2">
    <source>
        <dbReference type="ARBA" id="ARBA00023027"/>
    </source>
</evidence>
<dbReference type="GO" id="GO:0017136">
    <property type="term" value="F:histone deacetylase activity, NAD-dependent"/>
    <property type="evidence" value="ECO:0007669"/>
    <property type="project" value="TreeGrafter"/>
</dbReference>
<keyword evidence="1" id="KW-0808">Transferase</keyword>
<evidence type="ECO:0000256" key="3">
    <source>
        <dbReference type="PROSITE-ProRule" id="PRU00236"/>
    </source>
</evidence>
<keyword evidence="3" id="KW-0862">Zinc</keyword>
<evidence type="ECO:0000313" key="6">
    <source>
        <dbReference type="Proteomes" id="UP001431783"/>
    </source>
</evidence>
<evidence type="ECO:0000259" key="4">
    <source>
        <dbReference type="PROSITE" id="PS50305"/>
    </source>
</evidence>
<dbReference type="Pfam" id="PF02146">
    <property type="entry name" value="SIR2"/>
    <property type="match status" value="1"/>
</dbReference>
<dbReference type="AlphaFoldDB" id="A0AAW1TNV2"/>
<dbReference type="InterPro" id="IPR029035">
    <property type="entry name" value="DHS-like_NAD/FAD-binding_dom"/>
</dbReference>
<gene>
    <name evidence="5" type="ORF">WA026_015251</name>
</gene>
<dbReference type="GO" id="GO:0046872">
    <property type="term" value="F:metal ion binding"/>
    <property type="evidence" value="ECO:0007669"/>
    <property type="project" value="UniProtKB-KW"/>
</dbReference>
<reference evidence="5 6" key="1">
    <citation type="submission" date="2023-03" db="EMBL/GenBank/DDBJ databases">
        <title>Genome insight into feeding habits of ladybird beetles.</title>
        <authorList>
            <person name="Li H.-S."/>
            <person name="Huang Y.-H."/>
            <person name="Pang H."/>
        </authorList>
    </citation>
    <scope>NUCLEOTIDE SEQUENCE [LARGE SCALE GENOMIC DNA]</scope>
    <source>
        <strain evidence="5">SYSU_2023b</strain>
        <tissue evidence="5">Whole body</tissue>
    </source>
</reference>
<dbReference type="Gene3D" id="3.30.1600.10">
    <property type="entry name" value="SIR2/SIRT2 'Small Domain"/>
    <property type="match status" value="1"/>
</dbReference>
<dbReference type="NCBIfam" id="NF003738">
    <property type="entry name" value="PRK05333.1"/>
    <property type="match status" value="1"/>
</dbReference>
<sequence length="299" mass="34226">MNIFGKIRVTYLYSISSQFVPKHENVSEEHIKALRSFIDNAQNILVLTGAGISTESGIPDYRSENVGLYQKRNYKPIQHQEFCSSFKIRQRYWARNYIGWYNFSRCQPNSTHFFLRDLELVHNKVTSLVTQNVDNLHYKAGSKKVIELHGTAYQVICLNCKANFDRHSIQKKLEYQNPLFKENTDVLRPDGDVEIKTESLSSFIPPTCDYCGGILKPNIVFFGDNVPRQQVNLVRDKVSESDSLLILGSTVQVFSSYRIVLQALEENKKIAMVNIGPTRADEQVKLKISARCGEILPLL</sequence>
<keyword evidence="6" id="KW-1185">Reference proteome</keyword>
<dbReference type="PROSITE" id="PS50305">
    <property type="entry name" value="SIRTUIN"/>
    <property type="match status" value="1"/>
</dbReference>
<dbReference type="InterPro" id="IPR003000">
    <property type="entry name" value="Sirtuin"/>
</dbReference>
<protein>
    <recommendedName>
        <fullName evidence="4">Deacetylase sirtuin-type domain-containing protein</fullName>
    </recommendedName>
</protein>
<keyword evidence="3" id="KW-0479">Metal-binding</keyword>
<feature type="active site" description="Proton acceptor" evidence="3">
    <location>
        <position position="149"/>
    </location>
</feature>
<dbReference type="GO" id="GO:0070403">
    <property type="term" value="F:NAD+ binding"/>
    <property type="evidence" value="ECO:0007669"/>
    <property type="project" value="InterPro"/>
</dbReference>
<dbReference type="GO" id="GO:0005759">
    <property type="term" value="C:mitochondrial matrix"/>
    <property type="evidence" value="ECO:0007669"/>
    <property type="project" value="TreeGrafter"/>
</dbReference>
<organism evidence="5 6">
    <name type="scientific">Henosepilachna vigintioctopunctata</name>
    <dbReference type="NCBI Taxonomy" id="420089"/>
    <lineage>
        <taxon>Eukaryota</taxon>
        <taxon>Metazoa</taxon>
        <taxon>Ecdysozoa</taxon>
        <taxon>Arthropoda</taxon>
        <taxon>Hexapoda</taxon>
        <taxon>Insecta</taxon>
        <taxon>Pterygota</taxon>
        <taxon>Neoptera</taxon>
        <taxon>Endopterygota</taxon>
        <taxon>Coleoptera</taxon>
        <taxon>Polyphaga</taxon>
        <taxon>Cucujiformia</taxon>
        <taxon>Coccinelloidea</taxon>
        <taxon>Coccinellidae</taxon>
        <taxon>Epilachninae</taxon>
        <taxon>Epilachnini</taxon>
        <taxon>Henosepilachna</taxon>
    </lineage>
</organism>
<name>A0AAW1TNV2_9CUCU</name>
<comment type="caution">
    <text evidence="5">The sequence shown here is derived from an EMBL/GenBank/DDBJ whole genome shotgun (WGS) entry which is preliminary data.</text>
</comment>
<feature type="binding site" evidence="3">
    <location>
        <position position="208"/>
    </location>
    <ligand>
        <name>Zn(2+)</name>
        <dbReference type="ChEBI" id="CHEBI:29105"/>
    </ligand>
</feature>
<feature type="binding site" evidence="3">
    <location>
        <position position="157"/>
    </location>
    <ligand>
        <name>Zn(2+)</name>
        <dbReference type="ChEBI" id="CHEBI:29105"/>
    </ligand>
</feature>
<evidence type="ECO:0000313" key="5">
    <source>
        <dbReference type="EMBL" id="KAK9872005.1"/>
    </source>
</evidence>
<dbReference type="Proteomes" id="UP001431783">
    <property type="component" value="Unassembled WGS sequence"/>
</dbReference>
<proteinExistence type="predicted"/>
<dbReference type="PANTHER" id="PTHR11085">
    <property type="entry name" value="NAD-DEPENDENT PROTEIN DEACYLASE SIRTUIN-5, MITOCHONDRIAL-RELATED"/>
    <property type="match status" value="1"/>
</dbReference>
<feature type="binding site" evidence="3">
    <location>
        <position position="211"/>
    </location>
    <ligand>
        <name>Zn(2+)</name>
        <dbReference type="ChEBI" id="CHEBI:29105"/>
    </ligand>
</feature>
<dbReference type="SUPFAM" id="SSF52467">
    <property type="entry name" value="DHS-like NAD/FAD-binding domain"/>
    <property type="match status" value="1"/>
</dbReference>
<dbReference type="InterPro" id="IPR026590">
    <property type="entry name" value="Ssirtuin_cat_dom"/>
</dbReference>
<feature type="binding site" evidence="3">
    <location>
        <position position="160"/>
    </location>
    <ligand>
        <name>Zn(2+)</name>
        <dbReference type="ChEBI" id="CHEBI:29105"/>
    </ligand>
</feature>
<dbReference type="InterPro" id="IPR050134">
    <property type="entry name" value="NAD-dep_sirtuin_deacylases"/>
</dbReference>
<dbReference type="PANTHER" id="PTHR11085:SF10">
    <property type="entry name" value="NAD-DEPENDENT PROTEIN DEACYLASE SIRTUIN-5, MITOCHONDRIAL-RELATED"/>
    <property type="match status" value="1"/>
</dbReference>
<keyword evidence="2" id="KW-0520">NAD</keyword>
<dbReference type="Gene3D" id="3.40.50.1220">
    <property type="entry name" value="TPP-binding domain"/>
    <property type="match status" value="1"/>
</dbReference>
<dbReference type="InterPro" id="IPR026591">
    <property type="entry name" value="Sirtuin_cat_small_dom_sf"/>
</dbReference>
<feature type="domain" description="Deacetylase sirtuin-type" evidence="4">
    <location>
        <begin position="24"/>
        <end position="299"/>
    </location>
</feature>
<accession>A0AAW1TNV2</accession>
<dbReference type="EMBL" id="JARQZJ010000008">
    <property type="protein sequence ID" value="KAK9872005.1"/>
    <property type="molecule type" value="Genomic_DNA"/>
</dbReference>